<reference evidence="5" key="1">
    <citation type="submission" date="2016-10" db="EMBL/GenBank/DDBJ databases">
        <authorList>
            <person name="Varghese N."/>
            <person name="Submissions S."/>
        </authorList>
    </citation>
    <scope>NUCLEOTIDE SEQUENCE [LARGE SCALE GENOMIC DNA]</scope>
    <source>
        <strain evidence="5">LMG 25967</strain>
    </source>
</reference>
<dbReference type="Pfam" id="PF00072">
    <property type="entry name" value="Response_reg"/>
    <property type="match status" value="1"/>
</dbReference>
<dbReference type="STRING" id="915471.SAMN05216201_11915"/>
<evidence type="ECO:0000313" key="4">
    <source>
        <dbReference type="EMBL" id="SEJ80866.1"/>
    </source>
</evidence>
<dbReference type="InterPro" id="IPR011006">
    <property type="entry name" value="CheY-like_superfamily"/>
</dbReference>
<dbReference type="InterPro" id="IPR003607">
    <property type="entry name" value="HD/PDEase_dom"/>
</dbReference>
<dbReference type="RefSeq" id="WP_170847810.1">
    <property type="nucleotide sequence ID" value="NZ_FNZE01000019.1"/>
</dbReference>
<evidence type="ECO:0000259" key="3">
    <source>
        <dbReference type="PROSITE" id="PS51832"/>
    </source>
</evidence>
<accession>A0A1H7BUJ5</accession>
<dbReference type="SUPFAM" id="SSF109604">
    <property type="entry name" value="HD-domain/PDEase-like"/>
    <property type="match status" value="1"/>
</dbReference>
<dbReference type="SUPFAM" id="SSF52172">
    <property type="entry name" value="CheY-like"/>
    <property type="match status" value="1"/>
</dbReference>
<feature type="modified residue" description="4-aspartylphosphate" evidence="1">
    <location>
        <position position="62"/>
    </location>
</feature>
<keyword evidence="5" id="KW-1185">Reference proteome</keyword>
<dbReference type="PANTHER" id="PTHR45228">
    <property type="entry name" value="CYCLIC DI-GMP PHOSPHODIESTERASE TM_0186-RELATED"/>
    <property type="match status" value="1"/>
</dbReference>
<protein>
    <submittedName>
        <fullName evidence="4">Putative two-component system response regulator</fullName>
    </submittedName>
</protein>
<dbReference type="GO" id="GO:0000160">
    <property type="term" value="P:phosphorelay signal transduction system"/>
    <property type="evidence" value="ECO:0007669"/>
    <property type="project" value="InterPro"/>
</dbReference>
<evidence type="ECO:0000256" key="1">
    <source>
        <dbReference type="PROSITE-ProRule" id="PRU00169"/>
    </source>
</evidence>
<dbReference type="Pfam" id="PF13487">
    <property type="entry name" value="HD_5"/>
    <property type="match status" value="1"/>
</dbReference>
<dbReference type="PANTHER" id="PTHR45228:SF1">
    <property type="entry name" value="CYCLIC DI-GMP PHOSPHODIESTERASE TM_0186"/>
    <property type="match status" value="1"/>
</dbReference>
<name>A0A1H7BUJ5_9PSED</name>
<evidence type="ECO:0000259" key="2">
    <source>
        <dbReference type="PROSITE" id="PS50110"/>
    </source>
</evidence>
<dbReference type="SMART" id="SM00448">
    <property type="entry name" value="REC"/>
    <property type="match status" value="1"/>
</dbReference>
<sequence>MLNIPEHLCQSNIVLLEAAGGNLTLPASALETAGLKNPRVFSDPAQGLPWLLENSWDLLLLDLDIPRPGGLEILSLLRKYLPESLPIIAVSTHRDIDSRRRALDFGVSDYLCKPVDIQEMLLRLRNHLSLWFTRIELDNERRLLEKRVEERTREVQRTTEMVIRCLVRVTEYRDNQSGHHMIRIGESAALLARAYGCRTPWVNQFRLAATMHDIGKVGIPDHVLLKPGPLDEEETLAMRQHVELGGQFLSEGSGNPLLQLGAEIARHHHEKWDGSGYPQGLKGDAIPLSARIVALCDVYDALRAARPFRQAWSAKEAQLLIREQAGRHFDPELVKLMDRQMFEAFENLRMIWSD</sequence>
<dbReference type="CDD" id="cd00077">
    <property type="entry name" value="HDc"/>
    <property type="match status" value="1"/>
</dbReference>
<dbReference type="PROSITE" id="PS51832">
    <property type="entry name" value="HD_GYP"/>
    <property type="match status" value="1"/>
</dbReference>
<dbReference type="EMBL" id="FNZE01000019">
    <property type="protein sequence ID" value="SEJ80866.1"/>
    <property type="molecule type" value="Genomic_DNA"/>
</dbReference>
<dbReference type="InterPro" id="IPR037522">
    <property type="entry name" value="HD_GYP_dom"/>
</dbReference>
<evidence type="ECO:0000313" key="5">
    <source>
        <dbReference type="Proteomes" id="UP000242930"/>
    </source>
</evidence>
<dbReference type="AlphaFoldDB" id="A0A1H7BUJ5"/>
<keyword evidence="1" id="KW-0597">Phosphoprotein</keyword>
<proteinExistence type="predicted"/>
<dbReference type="Gene3D" id="3.40.50.2300">
    <property type="match status" value="1"/>
</dbReference>
<dbReference type="SMART" id="SM00471">
    <property type="entry name" value="HDc"/>
    <property type="match status" value="1"/>
</dbReference>
<dbReference type="InterPro" id="IPR001789">
    <property type="entry name" value="Sig_transdc_resp-reg_receiver"/>
</dbReference>
<dbReference type="GO" id="GO:0008081">
    <property type="term" value="F:phosphoric diester hydrolase activity"/>
    <property type="evidence" value="ECO:0007669"/>
    <property type="project" value="UniProtKB-ARBA"/>
</dbReference>
<dbReference type="Gene3D" id="1.10.3210.10">
    <property type="entry name" value="Hypothetical protein af1432"/>
    <property type="match status" value="1"/>
</dbReference>
<organism evidence="4 5">
    <name type="scientific">Pseudomonas linyingensis</name>
    <dbReference type="NCBI Taxonomy" id="915471"/>
    <lineage>
        <taxon>Bacteria</taxon>
        <taxon>Pseudomonadati</taxon>
        <taxon>Pseudomonadota</taxon>
        <taxon>Gammaproteobacteria</taxon>
        <taxon>Pseudomonadales</taxon>
        <taxon>Pseudomonadaceae</taxon>
        <taxon>Pseudomonas</taxon>
    </lineage>
</organism>
<dbReference type="InterPro" id="IPR052020">
    <property type="entry name" value="Cyclic_di-GMP/3'3'-cGAMP_PDE"/>
</dbReference>
<feature type="domain" description="Response regulatory" evidence="2">
    <location>
        <begin position="12"/>
        <end position="128"/>
    </location>
</feature>
<dbReference type="Proteomes" id="UP000242930">
    <property type="component" value="Unassembled WGS sequence"/>
</dbReference>
<gene>
    <name evidence="4" type="ORF">SAMN05216201_11915</name>
</gene>
<feature type="domain" description="HD-GYP" evidence="3">
    <location>
        <begin position="155"/>
        <end position="353"/>
    </location>
</feature>
<dbReference type="PROSITE" id="PS50110">
    <property type="entry name" value="RESPONSE_REGULATORY"/>
    <property type="match status" value="1"/>
</dbReference>